<dbReference type="Proteomes" id="UP000241447">
    <property type="component" value="Chromosome"/>
</dbReference>
<organism evidence="1 2">
    <name type="scientific">Celeribacter baekdonensis</name>
    <dbReference type="NCBI Taxonomy" id="875171"/>
    <lineage>
        <taxon>Bacteria</taxon>
        <taxon>Pseudomonadati</taxon>
        <taxon>Pseudomonadota</taxon>
        <taxon>Alphaproteobacteria</taxon>
        <taxon>Rhodobacterales</taxon>
        <taxon>Roseobacteraceae</taxon>
        <taxon>Celeribacter</taxon>
    </lineage>
</organism>
<evidence type="ECO:0000313" key="2">
    <source>
        <dbReference type="Proteomes" id="UP000241447"/>
    </source>
</evidence>
<dbReference type="KEGG" id="cbak:DA792_14035"/>
<accession>A0A2R4M4M1</accession>
<dbReference type="AlphaFoldDB" id="A0A2R4M4M1"/>
<evidence type="ECO:0000313" key="1">
    <source>
        <dbReference type="EMBL" id="AVW92059.1"/>
    </source>
</evidence>
<sequence>MIVDLGGCRQIWKCSHFEWIFSIFYSEEFNPRLIFPTGPANPRVLESRIEFCNLQVMENKRNIIIQYVIASRLPIYGEAIFANFKMQKHCLGLKLQPL</sequence>
<protein>
    <submittedName>
        <fullName evidence="1">Uncharacterized protein</fullName>
    </submittedName>
</protein>
<gene>
    <name evidence="1" type="ORF">DA792_14035</name>
</gene>
<name>A0A2R4M4M1_9RHOB</name>
<reference evidence="1 2" key="1">
    <citation type="submission" date="2018-03" db="EMBL/GenBank/DDBJ databases">
        <title>The Complete Genome of Celeribacter baekdonensis strain LH4, a Thiosulfate-Oxidizing Alphaproteobacterium Isolated from Gulf of Mexico Continental Slope Sediments.</title>
        <authorList>
            <person name="Flood B.E."/>
            <person name="Bailey J.V."/>
            <person name="Leprich D."/>
        </authorList>
    </citation>
    <scope>NUCLEOTIDE SEQUENCE [LARGE SCALE GENOMIC DNA]</scope>
    <source>
        <strain evidence="1 2">LH4</strain>
    </source>
</reference>
<proteinExistence type="predicted"/>
<dbReference type="EMBL" id="CP028475">
    <property type="protein sequence ID" value="AVW92059.1"/>
    <property type="molecule type" value="Genomic_DNA"/>
</dbReference>